<proteinExistence type="predicted"/>
<evidence type="ECO:0000313" key="1">
    <source>
        <dbReference type="EMBL" id="MDQ8937123.1"/>
    </source>
</evidence>
<dbReference type="AlphaFoldDB" id="A0AAW8JC00"/>
<dbReference type="Proteomes" id="UP001243844">
    <property type="component" value="Unassembled WGS sequence"/>
</dbReference>
<comment type="caution">
    <text evidence="1">The sequence shown here is derived from an EMBL/GenBank/DDBJ whole genome shotgun (WGS) entry which is preliminary data.</text>
</comment>
<evidence type="ECO:0000313" key="2">
    <source>
        <dbReference type="Proteomes" id="UP001243844"/>
    </source>
</evidence>
<organism evidence="1 2">
    <name type="scientific">Acinetobacter rudis</name>
    <dbReference type="NCBI Taxonomy" id="632955"/>
    <lineage>
        <taxon>Bacteria</taxon>
        <taxon>Pseudomonadati</taxon>
        <taxon>Pseudomonadota</taxon>
        <taxon>Gammaproteobacteria</taxon>
        <taxon>Moraxellales</taxon>
        <taxon>Moraxellaceae</taxon>
        <taxon>Acinetobacter</taxon>
    </lineage>
</organism>
<protein>
    <submittedName>
        <fullName evidence="1">Uncharacterized protein</fullName>
    </submittedName>
</protein>
<dbReference type="RefSeq" id="WP_308982123.1">
    <property type="nucleotide sequence ID" value="NZ_JAVIDL010000050.1"/>
</dbReference>
<sequence length="113" mass="13192">MQYIKAVSELANVSHDSVRDSIRTYIKTLEQQYHEPYQATLHGWFIICENDSDLTQPIANLSFSLAEKLHSGEVEFVEKKQDWFEVYITLNDNEGILVFVPIEILQRHKINPI</sequence>
<gene>
    <name evidence="1" type="ORF">RFH47_15485</name>
</gene>
<name>A0AAW8JC00_9GAMM</name>
<reference evidence="1" key="1">
    <citation type="submission" date="2023-08" db="EMBL/GenBank/DDBJ databases">
        <title>Emergence of clinically-relevant ST2 carbapenem-resistant Acinetobacter baumannii strains in hospital sewages in Zhejiang, East of China.</title>
        <authorList>
            <person name="Kaichao C."/>
            <person name="Zhang R."/>
        </authorList>
    </citation>
    <scope>NUCLEOTIDE SEQUENCE</scope>
    <source>
        <strain evidence="1">M-RB-37</strain>
    </source>
</reference>
<accession>A0AAW8JC00</accession>
<dbReference type="EMBL" id="JAVIDL010000050">
    <property type="protein sequence ID" value="MDQ8937123.1"/>
    <property type="molecule type" value="Genomic_DNA"/>
</dbReference>